<gene>
    <name evidence="1" type="ORF">VFPFJ_06429</name>
</gene>
<name>A0A179HHV7_PURLI</name>
<dbReference type="Proteomes" id="UP000078340">
    <property type="component" value="Unassembled WGS sequence"/>
</dbReference>
<dbReference type="EMBL" id="LSBI01000005">
    <property type="protein sequence ID" value="OAQ90016.1"/>
    <property type="molecule type" value="Genomic_DNA"/>
</dbReference>
<protein>
    <submittedName>
        <fullName evidence="1">Uncharacterized protein</fullName>
    </submittedName>
</protein>
<organism evidence="1 2">
    <name type="scientific">Purpureocillium lilacinum</name>
    <name type="common">Paecilomyces lilacinus</name>
    <dbReference type="NCBI Taxonomy" id="33203"/>
    <lineage>
        <taxon>Eukaryota</taxon>
        <taxon>Fungi</taxon>
        <taxon>Dikarya</taxon>
        <taxon>Ascomycota</taxon>
        <taxon>Pezizomycotina</taxon>
        <taxon>Sordariomycetes</taxon>
        <taxon>Hypocreomycetidae</taxon>
        <taxon>Hypocreales</taxon>
        <taxon>Ophiocordycipitaceae</taxon>
        <taxon>Purpureocillium</taxon>
    </lineage>
</organism>
<reference evidence="1 2" key="1">
    <citation type="submission" date="2016-02" db="EMBL/GenBank/DDBJ databases">
        <title>Biosynthesis of antibiotic leucinostatins and their inhibition on Phytophthora in bio-control Purpureocillium lilacinum.</title>
        <authorList>
            <person name="Wang G."/>
            <person name="Liu Z."/>
            <person name="Lin R."/>
            <person name="Li E."/>
            <person name="Mao Z."/>
            <person name="Ling J."/>
            <person name="Yin W."/>
            <person name="Xie B."/>
        </authorList>
    </citation>
    <scope>NUCLEOTIDE SEQUENCE [LARGE SCALE GENOMIC DNA]</scope>
    <source>
        <strain evidence="1">PLFJ-1</strain>
    </source>
</reference>
<evidence type="ECO:0000313" key="2">
    <source>
        <dbReference type="Proteomes" id="UP000078340"/>
    </source>
</evidence>
<proteinExistence type="predicted"/>
<evidence type="ECO:0000313" key="1">
    <source>
        <dbReference type="EMBL" id="OAQ90016.1"/>
    </source>
</evidence>
<accession>A0A179HHV7</accession>
<dbReference type="AlphaFoldDB" id="A0A179HHV7"/>
<comment type="caution">
    <text evidence="1">The sequence shown here is derived from an EMBL/GenBank/DDBJ whole genome shotgun (WGS) entry which is preliminary data.</text>
</comment>
<sequence>MGQRNWAKKVWSRVLKKRVTRIRKEQHGAAPRPLRLLLVTAVNVAVGRPSFGLCVIGFGGRLLGRLGALGLEHPIRPECQRGSGRRQDARPEIQPSVLCHDQAVSKKLGTRAEAALRVLHALGALSRLSRQRLATVTDEVTTLVHWLPGWRCDSAVRNGGGQQSPAWAQQGAPESGRCEWSDRRHCGLLELWM</sequence>